<feature type="compositionally biased region" description="Polar residues" evidence="1">
    <location>
        <begin position="789"/>
        <end position="811"/>
    </location>
</feature>
<organism evidence="2 3">
    <name type="scientific">Diplocarpon coronariae</name>
    <dbReference type="NCBI Taxonomy" id="2795749"/>
    <lineage>
        <taxon>Eukaryota</taxon>
        <taxon>Fungi</taxon>
        <taxon>Dikarya</taxon>
        <taxon>Ascomycota</taxon>
        <taxon>Pezizomycotina</taxon>
        <taxon>Leotiomycetes</taxon>
        <taxon>Helotiales</taxon>
        <taxon>Drepanopezizaceae</taxon>
        <taxon>Diplocarpon</taxon>
    </lineage>
</organism>
<dbReference type="InParanoid" id="A0A218YT53"/>
<feature type="compositionally biased region" description="Basic and acidic residues" evidence="1">
    <location>
        <begin position="7"/>
        <end position="19"/>
    </location>
</feature>
<feature type="region of interest" description="Disordered" evidence="1">
    <location>
        <begin position="1194"/>
        <end position="1264"/>
    </location>
</feature>
<feature type="compositionally biased region" description="Basic and acidic residues" evidence="1">
    <location>
        <begin position="57"/>
        <end position="69"/>
    </location>
</feature>
<gene>
    <name evidence="2" type="ORF">B2J93_202</name>
</gene>
<feature type="compositionally biased region" description="Polar residues" evidence="1">
    <location>
        <begin position="708"/>
        <end position="717"/>
    </location>
</feature>
<proteinExistence type="predicted"/>
<protein>
    <submittedName>
        <fullName evidence="2">Uncharacterized protein</fullName>
    </submittedName>
</protein>
<feature type="compositionally biased region" description="Polar residues" evidence="1">
    <location>
        <begin position="969"/>
        <end position="989"/>
    </location>
</feature>
<feature type="compositionally biased region" description="Basic and acidic residues" evidence="1">
    <location>
        <begin position="452"/>
        <end position="461"/>
    </location>
</feature>
<name>A0A218YT53_9HELO</name>
<feature type="compositionally biased region" description="Polar residues" evidence="1">
    <location>
        <begin position="737"/>
        <end position="751"/>
    </location>
</feature>
<feature type="region of interest" description="Disordered" evidence="1">
    <location>
        <begin position="279"/>
        <end position="303"/>
    </location>
</feature>
<feature type="compositionally biased region" description="Low complexity" evidence="1">
    <location>
        <begin position="839"/>
        <end position="848"/>
    </location>
</feature>
<feature type="compositionally biased region" description="Polar residues" evidence="1">
    <location>
        <begin position="46"/>
        <end position="55"/>
    </location>
</feature>
<feature type="region of interest" description="Disordered" evidence="1">
    <location>
        <begin position="1"/>
        <end position="238"/>
    </location>
</feature>
<feature type="region of interest" description="Disordered" evidence="1">
    <location>
        <begin position="787"/>
        <end position="899"/>
    </location>
</feature>
<comment type="caution">
    <text evidence="2">The sequence shown here is derived from an EMBL/GenBank/DDBJ whole genome shotgun (WGS) entry which is preliminary data.</text>
</comment>
<dbReference type="AlphaFoldDB" id="A0A218YT53"/>
<feature type="region of interest" description="Disordered" evidence="1">
    <location>
        <begin position="726"/>
        <end position="753"/>
    </location>
</feature>
<feature type="compositionally biased region" description="Polar residues" evidence="1">
    <location>
        <begin position="885"/>
        <end position="894"/>
    </location>
</feature>
<dbReference type="EMBL" id="MZNU01000399">
    <property type="protein sequence ID" value="OWO98379.1"/>
    <property type="molecule type" value="Genomic_DNA"/>
</dbReference>
<accession>A0A218YT53</accession>
<evidence type="ECO:0000256" key="1">
    <source>
        <dbReference type="SAM" id="MobiDB-lite"/>
    </source>
</evidence>
<sequence>MGKRVKPHVEGKDNSRGQEEAAVGSKRRVQTSSTLQVIIPVKKIALTTNPSTPHVSISRDVRSLPRIDAADAASTAGPPAPGSHPTQPRASEQGPDKIAPATAQEASKATAPPALLEDHGSAQKRPPSKRLSAARARTQLQASHEAGHAQVLHDSPGDASKQQAKPKRKSKTGSNPPRAKKISSGARPVSVSDAEQKNPPSQLTSQPAVKRKPDTVPNPPPPAKKRPAPATQRTIAGHVRMEGVGPIGNQVRNANAKFGQTIAAPVLQTKAPATITLSTKTKAQQTATPDIVPSSKTAARASESTAKVVSEEVEVLSKPATKPKKTSATVRYTTTKSGRPVAASDIAWQGEIAAPPLPSAHSKMSEPPHGGPASKPAARGRPSASIPRLPPTQMLAENDELTVNDPQKPALSTHMLPDTAADTTLPLSLDKKKASTMSQASRLVPGAAVVHEPSKAKEKVPSKPRALSAKKKPGAEPKSLTVDQSGPPKSKRTDSLKPDSAPTAASVIVSMTEPFPTKSSSLKASSKSQVSDGAVYLMNKQPKNAVGKPAPPKPTSNAAPTRSVITSAPKEMEPSAIPAHKLANHPSRMVAPETSKQLALQPSSNGRTKPPAARGEGVPEHTPARVLQVSDLVPMVQNSASSFPLGIDSEVIRGADEMFAQHPLPGLPPATASLYHRQSPPGTSDDRTRAAPQTMPLGHAAQHAASLASPQSTPPTALENQASIPVLASHGPPSIPPSLSSAGVNSQSTSKGLVDPSIGLDEALLAPPNLFVPGNSLDSQISVFLETQPPASDTNSPSSPGQTLQQQSVSLNAAPANQPDLVVPSHASEPPAARHTPAQLLPSKSNKSSPPPQSFAQIAPLADPPSAGRRERACPHVQQRAPTVAATSQPSPFTQRGAPILSRTAFPNPFVQQTATNIPAPGRSSHPTHQAPDESSRPEPNPAMTASTDGQRQSFDLLGLRKDPRPDSQDSTQAQGDVAPTTQSTSSPEATIRHESSRPKGKLITIPEDLVRQIKVPDVNSALQLMRRSRLQPPLDPIYCLDVDWFLYSFAKIGQSHGDSDDRDEHVEKIQSILTKWQSVLGVALFYPDGYSASNGDDIGRIVAMRAILNRTDFVLPVVLNYFAKMQASASEEMHNATGEDYTGHPDDRGTDMSWHHSQALERAFFSRAKEGIEAICRQFPSLVGKGNFAQPANDHSKYPGPGANNGAGTGGMFSGTFPDSDIRRAAWSVEPPSKHPTPAGTLQTNNGGGAVAAPGHGQENRDHGVAFFRIHD</sequence>
<feature type="region of interest" description="Disordered" evidence="1">
    <location>
        <begin position="668"/>
        <end position="691"/>
    </location>
</feature>
<feature type="compositionally biased region" description="Polar residues" evidence="1">
    <location>
        <begin position="944"/>
        <end position="954"/>
    </location>
</feature>
<feature type="compositionally biased region" description="Gly residues" evidence="1">
    <location>
        <begin position="1204"/>
        <end position="1214"/>
    </location>
</feature>
<evidence type="ECO:0000313" key="2">
    <source>
        <dbReference type="EMBL" id="OWO98379.1"/>
    </source>
</evidence>
<feature type="region of interest" description="Disordered" evidence="1">
    <location>
        <begin position="355"/>
        <end position="623"/>
    </location>
</feature>
<feature type="compositionally biased region" description="Low complexity" evidence="1">
    <location>
        <begin position="518"/>
        <end position="531"/>
    </location>
</feature>
<dbReference type="OrthoDB" id="3565349at2759"/>
<dbReference type="STRING" id="503106.A0A218YT53"/>
<feature type="compositionally biased region" description="Basic and acidic residues" evidence="1">
    <location>
        <begin position="959"/>
        <end position="968"/>
    </location>
</feature>
<evidence type="ECO:0000313" key="3">
    <source>
        <dbReference type="Proteomes" id="UP000242519"/>
    </source>
</evidence>
<feature type="region of interest" description="Disordered" evidence="1">
    <location>
        <begin position="913"/>
        <end position="1000"/>
    </location>
</feature>
<feature type="compositionally biased region" description="Polar residues" evidence="1">
    <location>
        <begin position="198"/>
        <end position="207"/>
    </location>
</feature>
<feature type="region of interest" description="Disordered" evidence="1">
    <location>
        <begin position="698"/>
        <end position="717"/>
    </location>
</feature>
<keyword evidence="3" id="KW-1185">Reference proteome</keyword>
<reference evidence="2 3" key="1">
    <citation type="submission" date="2017-04" db="EMBL/GenBank/DDBJ databases">
        <title>Draft genome sequence of Marssonina coronaria NL1: causal agent of apple blotch.</title>
        <authorList>
            <person name="Cheng Q."/>
        </authorList>
    </citation>
    <scope>NUCLEOTIDE SEQUENCE [LARGE SCALE GENOMIC DNA]</scope>
    <source>
        <strain evidence="2 3">NL1</strain>
    </source>
</reference>
<feature type="compositionally biased region" description="Polar residues" evidence="1">
    <location>
        <begin position="555"/>
        <end position="566"/>
    </location>
</feature>
<dbReference type="Proteomes" id="UP000242519">
    <property type="component" value="Unassembled WGS sequence"/>
</dbReference>
<feature type="compositionally biased region" description="Polar residues" evidence="1">
    <location>
        <begin position="594"/>
        <end position="607"/>
    </location>
</feature>